<organism evidence="1">
    <name type="scientific">uncultured haloarchaeon</name>
    <dbReference type="NCBI Taxonomy" id="160804"/>
    <lineage>
        <taxon>Archaea</taxon>
        <taxon>Methanobacteriati</taxon>
        <taxon>Methanobacteriota</taxon>
        <taxon>Stenosarchaea group</taxon>
        <taxon>Halobacteria</taxon>
        <taxon>Halobacteriales</taxon>
        <taxon>Halobacteriaceae</taxon>
        <taxon>environmental samples</taxon>
    </lineage>
</organism>
<dbReference type="AlphaFoldDB" id="A5YST0"/>
<sequence>MSLTTTDLTVESDHLTSTNEMVYPIQADGHVTASYPTDETAYSRQCTRDMLTRLMKHEHVWNIYAGLSELADNTCEETDD</sequence>
<reference evidence="1" key="1">
    <citation type="journal article" date="2007" name="ISME J.">
        <title>Genomic plasticity in prokaryotes: the case of the square haloarchaeon.</title>
        <authorList>
            <person name="Cuadros-Orellana S."/>
            <person name="Martin-Cuadrado A.B."/>
            <person name="Legault B."/>
            <person name="D'Auria G."/>
            <person name="Zhaxybayeva O."/>
            <person name="Papke R.T."/>
            <person name="Rodriguez-Valera F."/>
        </authorList>
    </citation>
    <scope>NUCLEOTIDE SEQUENCE</scope>
</reference>
<evidence type="ECO:0000313" key="1">
    <source>
        <dbReference type="EMBL" id="ABQ76037.1"/>
    </source>
</evidence>
<name>A5YST0_9EURY</name>
<protein>
    <submittedName>
        <fullName evidence="1">Uncharacterized protein</fullName>
    </submittedName>
</protein>
<proteinExistence type="predicted"/>
<accession>A5YST0</accession>
<dbReference type="EMBL" id="EF583997">
    <property type="protein sequence ID" value="ABQ76037.1"/>
    <property type="molecule type" value="Genomic_DNA"/>
</dbReference>